<name>A0A7C9DBJ5_OPUST</name>
<sequence length="150" mass="15287">MACVDATSSLIEQNAAASAADLSSPSPRPVTRLNTLMTASIAGDKGASGSSFPDIRTTRSGVPVGASRIRTRARVSSQIFLMSSPLRPIMLPTLSTGTMSLKTLSPGQPGHLGVVVVGLSESEAACCAVDSSGLFVGPFWGFAGFAILCV</sequence>
<reference evidence="1" key="2">
    <citation type="submission" date="2020-07" db="EMBL/GenBank/DDBJ databases">
        <authorList>
            <person name="Vera ALvarez R."/>
            <person name="Arias-Moreno D.M."/>
            <person name="Jimenez-Jacinto V."/>
            <person name="Jimenez-Bremont J.F."/>
            <person name="Swaminathan K."/>
            <person name="Moose S.P."/>
            <person name="Guerrero-Gonzalez M.L."/>
            <person name="Marino-Ramirez L."/>
            <person name="Landsman D."/>
            <person name="Rodriguez-Kessler M."/>
            <person name="Delgado-Sanchez P."/>
        </authorList>
    </citation>
    <scope>NUCLEOTIDE SEQUENCE</scope>
    <source>
        <tissue evidence="1">Cladode</tissue>
    </source>
</reference>
<dbReference type="EMBL" id="GISG01111109">
    <property type="protein sequence ID" value="MBA4638881.1"/>
    <property type="molecule type" value="Transcribed_RNA"/>
</dbReference>
<evidence type="ECO:0000313" key="1">
    <source>
        <dbReference type="EMBL" id="MBA4638881.1"/>
    </source>
</evidence>
<organism evidence="1">
    <name type="scientific">Opuntia streptacantha</name>
    <name type="common">Prickly pear cactus</name>
    <name type="synonym">Opuntia cardona</name>
    <dbReference type="NCBI Taxonomy" id="393608"/>
    <lineage>
        <taxon>Eukaryota</taxon>
        <taxon>Viridiplantae</taxon>
        <taxon>Streptophyta</taxon>
        <taxon>Embryophyta</taxon>
        <taxon>Tracheophyta</taxon>
        <taxon>Spermatophyta</taxon>
        <taxon>Magnoliopsida</taxon>
        <taxon>eudicotyledons</taxon>
        <taxon>Gunneridae</taxon>
        <taxon>Pentapetalae</taxon>
        <taxon>Caryophyllales</taxon>
        <taxon>Cactineae</taxon>
        <taxon>Cactaceae</taxon>
        <taxon>Opuntioideae</taxon>
        <taxon>Opuntia</taxon>
    </lineage>
</organism>
<dbReference type="AlphaFoldDB" id="A0A7C9DBJ5"/>
<accession>A0A7C9DBJ5</accession>
<protein>
    <submittedName>
        <fullName evidence="1">Uncharacterized protein</fullName>
    </submittedName>
</protein>
<proteinExistence type="predicted"/>
<reference evidence="1" key="1">
    <citation type="journal article" date="2013" name="J. Plant Res.">
        <title>Effect of fungi and light on seed germination of three Opuntia species from semiarid lands of central Mexico.</title>
        <authorList>
            <person name="Delgado-Sanchez P."/>
            <person name="Jimenez-Bremont J.F."/>
            <person name="Guerrero-Gonzalez Mde L."/>
            <person name="Flores J."/>
        </authorList>
    </citation>
    <scope>NUCLEOTIDE SEQUENCE</scope>
    <source>
        <tissue evidence="1">Cladode</tissue>
    </source>
</reference>